<evidence type="ECO:0000313" key="2">
    <source>
        <dbReference type="EMBL" id="OUZ18445.1"/>
    </source>
</evidence>
<evidence type="ECO:0000313" key="3">
    <source>
        <dbReference type="Proteomes" id="UP000196503"/>
    </source>
</evidence>
<sequence length="81" mass="9089">MDNSIIFTSSLQIGEIFRFSPTELSWVSSALTNTMHQIGGPLGLSIIVLNTIQFQIKMMFIACYTAFAIVIIIFGMLRKKE</sequence>
<name>A0A200I2E7_9ENTE</name>
<comment type="caution">
    <text evidence="2">The sequence shown here is derived from an EMBL/GenBank/DDBJ whole genome shotgun (WGS) entry which is preliminary data.</text>
</comment>
<keyword evidence="1" id="KW-1133">Transmembrane helix</keyword>
<dbReference type="GeneID" id="96991796"/>
<dbReference type="EMBL" id="NIBL01000001">
    <property type="protein sequence ID" value="OUZ18445.1"/>
    <property type="molecule type" value="Genomic_DNA"/>
</dbReference>
<organism evidence="2 3">
    <name type="scientific">Enterococcus cecorum</name>
    <dbReference type="NCBI Taxonomy" id="44008"/>
    <lineage>
        <taxon>Bacteria</taxon>
        <taxon>Bacillati</taxon>
        <taxon>Bacillota</taxon>
        <taxon>Bacilli</taxon>
        <taxon>Lactobacillales</taxon>
        <taxon>Enterococcaceae</taxon>
        <taxon>Enterococcus</taxon>
    </lineage>
</organism>
<protein>
    <recommendedName>
        <fullName evidence="4">Major facilitator superfamily (MFS) profile domain-containing protein</fullName>
    </recommendedName>
</protein>
<keyword evidence="1" id="KW-0472">Membrane</keyword>
<keyword evidence="1" id="KW-0812">Transmembrane</keyword>
<accession>A0A200I2E7</accession>
<dbReference type="Proteomes" id="UP000196503">
    <property type="component" value="Unassembled WGS sequence"/>
</dbReference>
<evidence type="ECO:0008006" key="4">
    <source>
        <dbReference type="Google" id="ProtNLM"/>
    </source>
</evidence>
<feature type="transmembrane region" description="Helical" evidence="1">
    <location>
        <begin position="58"/>
        <end position="77"/>
    </location>
</feature>
<proteinExistence type="predicted"/>
<gene>
    <name evidence="2" type="ORF">A5869_000085</name>
</gene>
<dbReference type="RefSeq" id="WP_016250876.1">
    <property type="nucleotide sequence ID" value="NZ_CP010059.1"/>
</dbReference>
<reference evidence="2 3" key="1">
    <citation type="submission" date="2017-05" db="EMBL/GenBank/DDBJ databases">
        <title>The Genome Sequence of Enterococcus faecium 2D5_DIV0622.</title>
        <authorList>
            <consortium name="The Broad Institute Genomics Platform"/>
            <consortium name="The Broad Institute Genomic Center for Infectious Diseases"/>
            <person name="Earl A."/>
            <person name="Manson A."/>
            <person name="Schwartman J."/>
            <person name="Gilmore M."/>
            <person name="Abouelleil A."/>
            <person name="Cao P."/>
            <person name="Chapman S."/>
            <person name="Cusick C."/>
            <person name="Shea T."/>
            <person name="Young S."/>
            <person name="Neafsey D."/>
            <person name="Nusbaum C."/>
            <person name="Birren B."/>
        </authorList>
    </citation>
    <scope>NUCLEOTIDE SEQUENCE [LARGE SCALE GENOMIC DNA]</scope>
    <source>
        <strain evidence="2 3">2D5_DIV0622</strain>
    </source>
</reference>
<dbReference type="AlphaFoldDB" id="A0A200I2E7"/>
<evidence type="ECO:0000256" key="1">
    <source>
        <dbReference type="SAM" id="Phobius"/>
    </source>
</evidence>